<evidence type="ECO:0000313" key="2">
    <source>
        <dbReference type="Proteomes" id="UP001589890"/>
    </source>
</evidence>
<gene>
    <name evidence="1" type="ORF">ACFFGN_05175</name>
</gene>
<dbReference type="Proteomes" id="UP001589890">
    <property type="component" value="Unassembled WGS sequence"/>
</dbReference>
<sequence length="52" mass="5539">MRTSMLTGPRSPLVAATGCAGVLGWQAFYWPKRLTERVRLLSAASTTDGSLG</sequence>
<dbReference type="RefSeq" id="WP_380044142.1">
    <property type="nucleotide sequence ID" value="NZ_JBHLTC010000005.1"/>
</dbReference>
<protein>
    <submittedName>
        <fullName evidence="1">Uncharacterized protein</fullName>
    </submittedName>
</protein>
<organism evidence="1 2">
    <name type="scientific">Kribbella deserti</name>
    <dbReference type="NCBI Taxonomy" id="1926257"/>
    <lineage>
        <taxon>Bacteria</taxon>
        <taxon>Bacillati</taxon>
        <taxon>Actinomycetota</taxon>
        <taxon>Actinomycetes</taxon>
        <taxon>Propionibacteriales</taxon>
        <taxon>Kribbellaceae</taxon>
        <taxon>Kribbella</taxon>
    </lineage>
</organism>
<keyword evidence="2" id="KW-1185">Reference proteome</keyword>
<dbReference type="EMBL" id="JBHLTC010000005">
    <property type="protein sequence ID" value="MFC0623443.1"/>
    <property type="molecule type" value="Genomic_DNA"/>
</dbReference>
<reference evidence="1 2" key="1">
    <citation type="submission" date="2024-09" db="EMBL/GenBank/DDBJ databases">
        <authorList>
            <person name="Sun Q."/>
            <person name="Mori K."/>
        </authorList>
    </citation>
    <scope>NUCLEOTIDE SEQUENCE [LARGE SCALE GENOMIC DNA]</scope>
    <source>
        <strain evidence="1 2">CGMCC 1.15906</strain>
    </source>
</reference>
<comment type="caution">
    <text evidence="1">The sequence shown here is derived from an EMBL/GenBank/DDBJ whole genome shotgun (WGS) entry which is preliminary data.</text>
</comment>
<accession>A0ABV6QFM8</accession>
<evidence type="ECO:0000313" key="1">
    <source>
        <dbReference type="EMBL" id="MFC0623443.1"/>
    </source>
</evidence>
<name>A0ABV6QFM8_9ACTN</name>
<proteinExistence type="predicted"/>